<evidence type="ECO:0000313" key="2">
    <source>
        <dbReference type="EMBL" id="VDP83983.1"/>
    </source>
</evidence>
<evidence type="ECO:0000313" key="3">
    <source>
        <dbReference type="Proteomes" id="UP000272942"/>
    </source>
</evidence>
<evidence type="ECO:0000256" key="1">
    <source>
        <dbReference type="SAM" id="MobiDB-lite"/>
    </source>
</evidence>
<reference evidence="4" key="1">
    <citation type="submission" date="2016-06" db="UniProtKB">
        <authorList>
            <consortium name="WormBaseParasite"/>
        </authorList>
    </citation>
    <scope>IDENTIFICATION</scope>
</reference>
<reference evidence="2 3" key="2">
    <citation type="submission" date="2018-11" db="EMBL/GenBank/DDBJ databases">
        <authorList>
            <consortium name="Pathogen Informatics"/>
        </authorList>
    </citation>
    <scope>NUCLEOTIDE SEQUENCE [LARGE SCALE GENOMIC DNA]</scope>
    <source>
        <strain evidence="2 3">Egypt</strain>
    </source>
</reference>
<proteinExistence type="predicted"/>
<protein>
    <submittedName>
        <fullName evidence="4">Retrotrans_gag domain-containing protein</fullName>
    </submittedName>
</protein>
<dbReference type="Proteomes" id="UP000272942">
    <property type="component" value="Unassembled WGS sequence"/>
</dbReference>
<dbReference type="AlphaFoldDB" id="A0A183ANY1"/>
<name>A0A183ANY1_9TREM</name>
<dbReference type="EMBL" id="UZAN01046290">
    <property type="protein sequence ID" value="VDP83983.1"/>
    <property type="molecule type" value="Genomic_DNA"/>
</dbReference>
<evidence type="ECO:0000313" key="4">
    <source>
        <dbReference type="WBParaSite" id="ECPE_0000869201-mRNA-1"/>
    </source>
</evidence>
<feature type="region of interest" description="Disordered" evidence="1">
    <location>
        <begin position="1"/>
        <end position="21"/>
    </location>
</feature>
<feature type="region of interest" description="Disordered" evidence="1">
    <location>
        <begin position="212"/>
        <end position="311"/>
    </location>
</feature>
<accession>A0A183ANY1</accession>
<feature type="compositionally biased region" description="Basic residues" evidence="1">
    <location>
        <begin position="244"/>
        <end position="256"/>
    </location>
</feature>
<feature type="compositionally biased region" description="Basic and acidic residues" evidence="1">
    <location>
        <begin position="277"/>
        <end position="286"/>
    </location>
</feature>
<keyword evidence="3" id="KW-1185">Reference proteome</keyword>
<gene>
    <name evidence="2" type="ORF">ECPE_LOCUS8666</name>
</gene>
<feature type="compositionally biased region" description="Basic and acidic residues" evidence="1">
    <location>
        <begin position="9"/>
        <end position="19"/>
    </location>
</feature>
<sequence length="350" mass="39907">MKIQGKPSGDSERSPKSEADLPSDVMPALISILDRLSTYSQSSKPCPPIPIPEKFVIGNNYNRWEKQTQIYLRHFPHEKHADLVYSLLTGEAFDIVSESRILDDEVTDDTFKRIRQLLDTPKLAIEYRREFHSRRQLADENVRAYVRTLRHLADRAFPNLSTSERDRRILEQLVEGTSSTSAQKEFYLQHPEELNEAVERVELLERRDAAIARQRGEHSPHTPYSFHVGTPRYAPPRSTANSRRPGRWTWRGRRGQRGPWSGTRRDSQIACVGAGHRQPEPDEPNHTYEQSSAPSNNPPCTDPTDEGADNWNEKKTYRTFAVVGANTWLTTEGTLDARLALAISGPVQTD</sequence>
<dbReference type="WBParaSite" id="ECPE_0000869201-mRNA-1">
    <property type="protein sequence ID" value="ECPE_0000869201-mRNA-1"/>
    <property type="gene ID" value="ECPE_0000869201"/>
</dbReference>
<organism evidence="4">
    <name type="scientific">Echinostoma caproni</name>
    <dbReference type="NCBI Taxonomy" id="27848"/>
    <lineage>
        <taxon>Eukaryota</taxon>
        <taxon>Metazoa</taxon>
        <taxon>Spiralia</taxon>
        <taxon>Lophotrochozoa</taxon>
        <taxon>Platyhelminthes</taxon>
        <taxon>Trematoda</taxon>
        <taxon>Digenea</taxon>
        <taxon>Plagiorchiida</taxon>
        <taxon>Echinostomata</taxon>
        <taxon>Echinostomatoidea</taxon>
        <taxon>Echinostomatidae</taxon>
        <taxon>Echinostoma</taxon>
    </lineage>
</organism>